<sequence>MAGFGLHPSHLQESNWLPSSGSASPYSIPDKAHIRGFDDSPSADIPNAYYVPAQYPSPQQPLYGQMPEFTGSYPDDSNYYDFEPNTFPVRSPTPPIVALSAQPSENLVTLSPSVPDPPAVLGRYKGSAALLSPYSDAAFLAASVPSTAVALSAIPRYLDLYWKDFDTLFPIIHRRSVDKSADPVLRCAMAAVGSQFLHSKEDRINSHILHGLASQEARRRPQWGIHVMQTILLCEFYGRFRGSKGISRPSEPFQSLCSRVVAPQTSIDYDTPTDTSHRHWDQWIMTESRRRLLAACFVLDAHTSMYHEHFVLPHFFTLTPRIPLTKPSQYLWQAQDLGAWEGLINSDQSQLNTAFLDDEEITSERVNMAPPLDRAVYLASEALSLPRRTAPSTIDLTTDLNLDATKRICSLFPGSLVANTYLALHYTPLRDLLAVSGDSWLFSRKLLDPEDFNQRRTNVRTWSSSVHAGVASTFAAKALLVFFDTKDNIPGAPNLTGRGEQGGERGTTDMSDYWALYVCALICWSLGHRMTKGAVRRGDGNDNNTVFSSGSPSNTNSAPGKAESETKGWLKTVANSSPKEAIQNVRARREALGVITMVRRRLEGDTVGGRSKLLIDAVRVLKALEEDPNRGRF</sequence>
<name>A0ACC2J4P7_9PEZI</name>
<accession>A0ACC2J4P7</accession>
<dbReference type="EMBL" id="JAPESX010000242">
    <property type="protein sequence ID" value="KAJ8122380.1"/>
    <property type="molecule type" value="Genomic_DNA"/>
</dbReference>
<keyword evidence="2" id="KW-1185">Reference proteome</keyword>
<dbReference type="Proteomes" id="UP001153334">
    <property type="component" value="Unassembled WGS sequence"/>
</dbReference>
<proteinExistence type="predicted"/>
<organism evidence="1 2">
    <name type="scientific">Nemania bipapillata</name>
    <dbReference type="NCBI Taxonomy" id="110536"/>
    <lineage>
        <taxon>Eukaryota</taxon>
        <taxon>Fungi</taxon>
        <taxon>Dikarya</taxon>
        <taxon>Ascomycota</taxon>
        <taxon>Pezizomycotina</taxon>
        <taxon>Sordariomycetes</taxon>
        <taxon>Xylariomycetidae</taxon>
        <taxon>Xylariales</taxon>
        <taxon>Xylariaceae</taxon>
        <taxon>Nemania</taxon>
    </lineage>
</organism>
<gene>
    <name evidence="1" type="ORF">ONZ43_g1409</name>
</gene>
<evidence type="ECO:0000313" key="2">
    <source>
        <dbReference type="Proteomes" id="UP001153334"/>
    </source>
</evidence>
<evidence type="ECO:0000313" key="1">
    <source>
        <dbReference type="EMBL" id="KAJ8122380.1"/>
    </source>
</evidence>
<protein>
    <submittedName>
        <fullName evidence="1">Uncharacterized protein</fullName>
    </submittedName>
</protein>
<comment type="caution">
    <text evidence="1">The sequence shown here is derived from an EMBL/GenBank/DDBJ whole genome shotgun (WGS) entry which is preliminary data.</text>
</comment>
<reference evidence="1" key="1">
    <citation type="submission" date="2022-11" db="EMBL/GenBank/DDBJ databases">
        <title>Genome Sequence of Nemania bipapillata.</title>
        <authorList>
            <person name="Buettner E."/>
        </authorList>
    </citation>
    <scope>NUCLEOTIDE SEQUENCE</scope>
    <source>
        <strain evidence="1">CP14</strain>
    </source>
</reference>